<dbReference type="InterPro" id="IPR002197">
    <property type="entry name" value="HTH_Fis"/>
</dbReference>
<keyword evidence="3" id="KW-0805">Transcription regulation</keyword>
<dbReference type="SMART" id="SM00382">
    <property type="entry name" value="AAA"/>
    <property type="match status" value="1"/>
</dbReference>
<dbReference type="CDD" id="cd00009">
    <property type="entry name" value="AAA"/>
    <property type="match status" value="1"/>
</dbReference>
<evidence type="ECO:0000256" key="1">
    <source>
        <dbReference type="ARBA" id="ARBA00022741"/>
    </source>
</evidence>
<dbReference type="Pfam" id="PF00158">
    <property type="entry name" value="Sigma54_activat"/>
    <property type="match status" value="1"/>
</dbReference>
<sequence length="448" mass="49442">MNSPLVLIIDDEPDILELLDMTLKRMDLQTRSAKTFASALELLDSQHFDLCLTDMRLPDGDGLAVVRHIQQHCPNTPVAMITAYGSLDTAICALKAGAFDFLTKPVDLTRLRELVASALRLRQPAPLAAEQHPDDPILGVSPPIVQMRNQIAKLARSQAPLYISGESGSGKELVARRIHALGPRAAAPFVPVNCGAIPSELMESEFFGHRKGSFTGATADKPGLFQAAKGGTLFLDEVADLPMAMQVKMLRAIQEKAVRPLGTQQEETVDIRLLCATHKDLAAEVAEGRFRQDLFYRINVIELSVPPLRKRREDIPLLAGHILQQLASRNDLPCAKLTPACLELLCNYRFPGNVRELENMLERAFTLSEGQQIDSDDILLSGIPAASDSPQTSLSQIDSLEDFLDDIERKAIVQALEETRWNKTAAAKRLGLTFRSLRYRLKKLGLED</sequence>
<feature type="domain" description="Response regulatory" evidence="6">
    <location>
        <begin position="5"/>
        <end position="119"/>
    </location>
</feature>
<dbReference type="SUPFAM" id="SSF52172">
    <property type="entry name" value="CheY-like"/>
    <property type="match status" value="1"/>
</dbReference>
<dbReference type="Gene3D" id="1.10.10.60">
    <property type="entry name" value="Homeodomain-like"/>
    <property type="match status" value="1"/>
</dbReference>
<dbReference type="PROSITE" id="PS50045">
    <property type="entry name" value="SIGMA54_INTERACT_4"/>
    <property type="match status" value="1"/>
</dbReference>
<dbReference type="FunFam" id="1.10.10.60:FF:000530">
    <property type="entry name" value="Sigma-54-dependent transcriptional response regulator PilR"/>
    <property type="match status" value="1"/>
</dbReference>
<gene>
    <name evidence="7" type="ORF">LCGC14_0518710</name>
</gene>
<dbReference type="PANTHER" id="PTHR32071">
    <property type="entry name" value="TRANSCRIPTIONAL REGULATORY PROTEIN"/>
    <property type="match status" value="1"/>
</dbReference>
<organism evidence="7">
    <name type="scientific">marine sediment metagenome</name>
    <dbReference type="NCBI Taxonomy" id="412755"/>
    <lineage>
        <taxon>unclassified sequences</taxon>
        <taxon>metagenomes</taxon>
        <taxon>ecological metagenomes</taxon>
    </lineage>
</organism>
<accession>A0A0F9RZ76</accession>
<dbReference type="InterPro" id="IPR003593">
    <property type="entry name" value="AAA+_ATPase"/>
</dbReference>
<dbReference type="InterPro" id="IPR027417">
    <property type="entry name" value="P-loop_NTPase"/>
</dbReference>
<name>A0A0F9RZ76_9ZZZZ</name>
<keyword evidence="4" id="KW-0804">Transcription</keyword>
<dbReference type="Pfam" id="PF00072">
    <property type="entry name" value="Response_reg"/>
    <property type="match status" value="1"/>
</dbReference>
<evidence type="ECO:0000259" key="6">
    <source>
        <dbReference type="PROSITE" id="PS50110"/>
    </source>
</evidence>
<reference evidence="7" key="1">
    <citation type="journal article" date="2015" name="Nature">
        <title>Complex archaea that bridge the gap between prokaryotes and eukaryotes.</title>
        <authorList>
            <person name="Spang A."/>
            <person name="Saw J.H."/>
            <person name="Jorgensen S.L."/>
            <person name="Zaremba-Niedzwiedzka K."/>
            <person name="Martijn J."/>
            <person name="Lind A.E."/>
            <person name="van Eijk R."/>
            <person name="Schleper C."/>
            <person name="Guy L."/>
            <person name="Ettema T.J."/>
        </authorList>
    </citation>
    <scope>NUCLEOTIDE SEQUENCE</scope>
</reference>
<dbReference type="Gene3D" id="3.40.50.300">
    <property type="entry name" value="P-loop containing nucleotide triphosphate hydrolases"/>
    <property type="match status" value="1"/>
</dbReference>
<evidence type="ECO:0008006" key="8">
    <source>
        <dbReference type="Google" id="ProtNLM"/>
    </source>
</evidence>
<dbReference type="InterPro" id="IPR009057">
    <property type="entry name" value="Homeodomain-like_sf"/>
</dbReference>
<dbReference type="GO" id="GO:0000160">
    <property type="term" value="P:phosphorelay signal transduction system"/>
    <property type="evidence" value="ECO:0007669"/>
    <property type="project" value="InterPro"/>
</dbReference>
<comment type="caution">
    <text evidence="7">The sequence shown here is derived from an EMBL/GenBank/DDBJ whole genome shotgun (WGS) entry which is preliminary data.</text>
</comment>
<proteinExistence type="predicted"/>
<dbReference type="InterPro" id="IPR011006">
    <property type="entry name" value="CheY-like_superfamily"/>
</dbReference>
<dbReference type="PROSITE" id="PS00675">
    <property type="entry name" value="SIGMA54_INTERACT_1"/>
    <property type="match status" value="1"/>
</dbReference>
<evidence type="ECO:0000256" key="3">
    <source>
        <dbReference type="ARBA" id="ARBA00023015"/>
    </source>
</evidence>
<dbReference type="InterPro" id="IPR025944">
    <property type="entry name" value="Sigma_54_int_dom_CS"/>
</dbReference>
<dbReference type="GO" id="GO:0043565">
    <property type="term" value="F:sequence-specific DNA binding"/>
    <property type="evidence" value="ECO:0007669"/>
    <property type="project" value="InterPro"/>
</dbReference>
<dbReference type="EMBL" id="LAZR01000647">
    <property type="protein sequence ID" value="KKN61755.1"/>
    <property type="molecule type" value="Genomic_DNA"/>
</dbReference>
<dbReference type="SUPFAM" id="SSF52540">
    <property type="entry name" value="P-loop containing nucleoside triphosphate hydrolases"/>
    <property type="match status" value="1"/>
</dbReference>
<dbReference type="PANTHER" id="PTHR32071:SF100">
    <property type="entry name" value="RESPONSE REGULATOR PROTEIN PILR"/>
    <property type="match status" value="1"/>
</dbReference>
<dbReference type="InterPro" id="IPR002078">
    <property type="entry name" value="Sigma_54_int"/>
</dbReference>
<dbReference type="Pfam" id="PF02954">
    <property type="entry name" value="HTH_8"/>
    <property type="match status" value="1"/>
</dbReference>
<dbReference type="SUPFAM" id="SSF46689">
    <property type="entry name" value="Homeodomain-like"/>
    <property type="match status" value="1"/>
</dbReference>
<dbReference type="SMART" id="SM00448">
    <property type="entry name" value="REC"/>
    <property type="match status" value="1"/>
</dbReference>
<dbReference type="Gene3D" id="3.40.50.2300">
    <property type="match status" value="1"/>
</dbReference>
<dbReference type="Pfam" id="PF25601">
    <property type="entry name" value="AAA_lid_14"/>
    <property type="match status" value="1"/>
</dbReference>
<evidence type="ECO:0000256" key="2">
    <source>
        <dbReference type="ARBA" id="ARBA00022840"/>
    </source>
</evidence>
<dbReference type="Gene3D" id="1.10.8.60">
    <property type="match status" value="1"/>
</dbReference>
<dbReference type="FunFam" id="3.40.50.300:FF:000006">
    <property type="entry name" value="DNA-binding transcriptional regulator NtrC"/>
    <property type="match status" value="1"/>
</dbReference>
<keyword evidence="2" id="KW-0067">ATP-binding</keyword>
<dbReference type="GO" id="GO:0005524">
    <property type="term" value="F:ATP binding"/>
    <property type="evidence" value="ECO:0007669"/>
    <property type="project" value="UniProtKB-KW"/>
</dbReference>
<dbReference type="AlphaFoldDB" id="A0A0F9RZ76"/>
<dbReference type="PROSITE" id="PS00688">
    <property type="entry name" value="SIGMA54_INTERACT_3"/>
    <property type="match status" value="1"/>
</dbReference>
<evidence type="ECO:0000313" key="7">
    <source>
        <dbReference type="EMBL" id="KKN61755.1"/>
    </source>
</evidence>
<evidence type="ECO:0000256" key="4">
    <source>
        <dbReference type="ARBA" id="ARBA00023163"/>
    </source>
</evidence>
<evidence type="ECO:0000259" key="5">
    <source>
        <dbReference type="PROSITE" id="PS50045"/>
    </source>
</evidence>
<dbReference type="InterPro" id="IPR025662">
    <property type="entry name" value="Sigma_54_int_dom_ATP-bd_1"/>
</dbReference>
<dbReference type="InterPro" id="IPR001789">
    <property type="entry name" value="Sig_transdc_resp-reg_receiver"/>
</dbReference>
<dbReference type="PRINTS" id="PR01590">
    <property type="entry name" value="HTHFIS"/>
</dbReference>
<dbReference type="InterPro" id="IPR058031">
    <property type="entry name" value="AAA_lid_NorR"/>
</dbReference>
<keyword evidence="1" id="KW-0547">Nucleotide-binding</keyword>
<protein>
    <recommendedName>
        <fullName evidence="8">Sigma-54-dependent Fis family transcriptional regulator</fullName>
    </recommendedName>
</protein>
<feature type="domain" description="Sigma-54 factor interaction" evidence="5">
    <location>
        <begin position="137"/>
        <end position="366"/>
    </location>
</feature>
<dbReference type="PROSITE" id="PS50110">
    <property type="entry name" value="RESPONSE_REGULATORY"/>
    <property type="match status" value="1"/>
</dbReference>
<dbReference type="GO" id="GO:0006355">
    <property type="term" value="P:regulation of DNA-templated transcription"/>
    <property type="evidence" value="ECO:0007669"/>
    <property type="project" value="InterPro"/>
</dbReference>